<dbReference type="Proteomes" id="UP001595898">
    <property type="component" value="Unassembled WGS sequence"/>
</dbReference>
<proteinExistence type="predicted"/>
<protein>
    <submittedName>
        <fullName evidence="1">Uncharacterized protein</fullName>
    </submittedName>
</protein>
<evidence type="ECO:0000313" key="1">
    <source>
        <dbReference type="EMBL" id="MFC4540808.1"/>
    </source>
</evidence>
<evidence type="ECO:0000313" key="2">
    <source>
        <dbReference type="Proteomes" id="UP001595898"/>
    </source>
</evidence>
<reference evidence="1 2" key="1">
    <citation type="journal article" date="2019" name="Int. J. Syst. Evol. Microbiol.">
        <title>The Global Catalogue of Microorganisms (GCM) 10K type strain sequencing project: providing services to taxonomists for standard genome sequencing and annotation.</title>
        <authorList>
            <consortium name="The Broad Institute Genomics Platform"/>
            <consortium name="The Broad Institute Genome Sequencing Center for Infectious Disease"/>
            <person name="Wu L."/>
            <person name="Ma J."/>
        </authorList>
    </citation>
    <scope>NUCLEOTIDE SEQUENCE [LARGE SCALE GENOMIC DNA]</scope>
    <source>
        <strain evidence="1 2">WLHS5</strain>
    </source>
</reference>
<gene>
    <name evidence="1" type="ORF">ACFO5R_02555</name>
</gene>
<keyword evidence="2" id="KW-1185">Reference proteome</keyword>
<dbReference type="RefSeq" id="WP_250138968.1">
    <property type="nucleotide sequence ID" value="NZ_JALIQP010000001.1"/>
</dbReference>
<sequence>MTELSNYEMRLPELADALESHAEGDGGKEVWLIVGERDLLDKAVKGQIADAHGFPVVNLNKSVSELVTKQEDYEQLVMAERTTGEPKHIRQRISDATESILQEQFEPASLVMLERFEVALRYDFDLIPAVQRIAQNEKKAVVLADATVEGQHIYVNGKELETTPFTTVIQVKK</sequence>
<dbReference type="EMBL" id="JBHSFA010000002">
    <property type="protein sequence ID" value="MFC4540808.1"/>
    <property type="molecule type" value="Genomic_DNA"/>
</dbReference>
<dbReference type="AlphaFoldDB" id="A0ABD5PK57"/>
<name>A0ABD5PK57_9EURY</name>
<comment type="caution">
    <text evidence="1">The sequence shown here is derived from an EMBL/GenBank/DDBJ whole genome shotgun (WGS) entry which is preliminary data.</text>
</comment>
<organism evidence="1 2">
    <name type="scientific">Halosolutus amylolyticus</name>
    <dbReference type="NCBI Taxonomy" id="2932267"/>
    <lineage>
        <taxon>Archaea</taxon>
        <taxon>Methanobacteriati</taxon>
        <taxon>Methanobacteriota</taxon>
        <taxon>Stenosarchaea group</taxon>
        <taxon>Halobacteria</taxon>
        <taxon>Halobacteriales</taxon>
        <taxon>Natrialbaceae</taxon>
        <taxon>Halosolutus</taxon>
    </lineage>
</organism>
<accession>A0ABD5PK57</accession>